<sequence>MPNTVHMMVGQKPAAKKVKKKVAAKPKAQASKKKAVKPAAPVLSYRNRTPQDDAFIVGLTRQQLGTIHEQAFGAPFPEEQFLRYIQSGAPTVVVEQNGKPIGYYSYLIGPDAKMHVSAMVIDPKHQSKGIGKTVMAHLEEEAIRQGVRTVEVFVQENNAQSLAFTRSLGFREVFRIEPNTIGFHKQLATN</sequence>
<evidence type="ECO:0000313" key="1">
    <source>
        <dbReference type="EMBL" id="UNO50315.1"/>
    </source>
</evidence>
<dbReference type="KEGG" id="aaco:K1I37_07525"/>
<dbReference type="Gene3D" id="3.40.630.30">
    <property type="match status" value="1"/>
</dbReference>
<protein>
    <submittedName>
        <fullName evidence="1">GNAT family N-acetyltransferase</fullName>
    </submittedName>
</protein>
<dbReference type="InterPro" id="IPR000182">
    <property type="entry name" value="GNAT_dom"/>
</dbReference>
<dbReference type="PROSITE" id="PS51186">
    <property type="entry name" value="GNAT"/>
    <property type="match status" value="1"/>
</dbReference>
<dbReference type="RefSeq" id="WP_021297164.1">
    <property type="nucleotide sequence ID" value="NZ_AURB01000145.1"/>
</dbReference>
<accession>T0BV16</accession>
<dbReference type="CDD" id="cd04301">
    <property type="entry name" value="NAT_SF"/>
    <property type="match status" value="1"/>
</dbReference>
<name>T0BV16_ALIAG</name>
<organism evidence="1 2">
    <name type="scientific">Alicyclobacillus acidoterrestris (strain ATCC 49025 / DSM 3922 / CIP 106132 / NCIMB 13137 / GD3B)</name>
    <dbReference type="NCBI Taxonomy" id="1356854"/>
    <lineage>
        <taxon>Bacteria</taxon>
        <taxon>Bacillati</taxon>
        <taxon>Bacillota</taxon>
        <taxon>Bacilli</taxon>
        <taxon>Bacillales</taxon>
        <taxon>Alicyclobacillaceae</taxon>
        <taxon>Alicyclobacillus</taxon>
    </lineage>
</organism>
<reference evidence="2" key="1">
    <citation type="journal article" date="2022" name="G3 (Bethesda)">
        <title>Unveiling the complete genome sequence of Alicyclobacillus acidoterrestris DSM 3922T, a taint-producing strain.</title>
        <authorList>
            <person name="Leonardo I.C."/>
            <person name="Barreto Crespo M.T."/>
            <person name="Gaspar F.B."/>
        </authorList>
    </citation>
    <scope>NUCLEOTIDE SEQUENCE [LARGE SCALE GENOMIC DNA]</scope>
    <source>
        <strain evidence="2">DSM 3922</strain>
    </source>
</reference>
<dbReference type="STRING" id="1356854.N007_10555"/>
<dbReference type="SUPFAM" id="SSF55729">
    <property type="entry name" value="Acyl-CoA N-acyltransferases (Nat)"/>
    <property type="match status" value="1"/>
</dbReference>
<dbReference type="eggNOG" id="COG0456">
    <property type="taxonomic scope" value="Bacteria"/>
</dbReference>
<dbReference type="Proteomes" id="UP000829401">
    <property type="component" value="Chromosome"/>
</dbReference>
<gene>
    <name evidence="1" type="ORF">K1I37_07525</name>
</gene>
<dbReference type="InterPro" id="IPR016181">
    <property type="entry name" value="Acyl_CoA_acyltransferase"/>
</dbReference>
<dbReference type="AlphaFoldDB" id="T0BV16"/>
<dbReference type="GO" id="GO:0016747">
    <property type="term" value="F:acyltransferase activity, transferring groups other than amino-acyl groups"/>
    <property type="evidence" value="ECO:0007669"/>
    <property type="project" value="InterPro"/>
</dbReference>
<proteinExistence type="predicted"/>
<dbReference type="InterPro" id="IPR050276">
    <property type="entry name" value="MshD_Acetyltransferase"/>
</dbReference>
<evidence type="ECO:0000313" key="2">
    <source>
        <dbReference type="Proteomes" id="UP000829401"/>
    </source>
</evidence>
<dbReference type="EMBL" id="CP080467">
    <property type="protein sequence ID" value="UNO50315.1"/>
    <property type="molecule type" value="Genomic_DNA"/>
</dbReference>
<dbReference type="Pfam" id="PF00583">
    <property type="entry name" value="Acetyltransf_1"/>
    <property type="match status" value="1"/>
</dbReference>
<dbReference type="PANTHER" id="PTHR43617">
    <property type="entry name" value="L-AMINO ACID N-ACETYLTRANSFERASE"/>
    <property type="match status" value="1"/>
</dbReference>
<accession>A0A9E6ZTR1</accession>
<keyword evidence="2" id="KW-1185">Reference proteome</keyword>